<accession>G2X2B2</accession>
<proteinExistence type="predicted"/>
<dbReference type="STRING" id="498257.G2X2B2"/>
<feature type="compositionally biased region" description="Basic and acidic residues" evidence="1">
    <location>
        <begin position="70"/>
        <end position="93"/>
    </location>
</feature>
<protein>
    <recommendedName>
        <fullName evidence="4">Zn(2)-C6 fungal-type domain-containing protein</fullName>
    </recommendedName>
</protein>
<feature type="compositionally biased region" description="Polar residues" evidence="1">
    <location>
        <begin position="36"/>
        <end position="45"/>
    </location>
</feature>
<feature type="region of interest" description="Disordered" evidence="1">
    <location>
        <begin position="34"/>
        <end position="93"/>
    </location>
</feature>
<dbReference type="OMA" id="MCLMISE"/>
<dbReference type="RefSeq" id="XP_009649178.1">
    <property type="nucleotide sequence ID" value="XM_009650883.1"/>
</dbReference>
<dbReference type="PANTHER" id="PTHR38111:SF9">
    <property type="entry name" value="ZN(2)-C6 FUNGAL-TYPE DOMAIN-CONTAINING PROTEIN"/>
    <property type="match status" value="1"/>
</dbReference>
<dbReference type="GeneID" id="20705899"/>
<evidence type="ECO:0000313" key="3">
    <source>
        <dbReference type="Proteomes" id="UP000001611"/>
    </source>
</evidence>
<dbReference type="OrthoDB" id="4830810at2759"/>
<dbReference type="PANTHER" id="PTHR38111">
    <property type="entry name" value="ZN(2)-C6 FUNGAL-TYPE DOMAIN-CONTAINING PROTEIN-RELATED"/>
    <property type="match status" value="1"/>
</dbReference>
<dbReference type="Proteomes" id="UP000001611">
    <property type="component" value="Chromosome 1"/>
</dbReference>
<keyword evidence="3" id="KW-1185">Reference proteome</keyword>
<evidence type="ECO:0008006" key="4">
    <source>
        <dbReference type="Google" id="ProtNLM"/>
    </source>
</evidence>
<dbReference type="InParanoid" id="G2X2B2"/>
<dbReference type="AlphaFoldDB" id="G2X2B2"/>
<dbReference type="InterPro" id="IPR053178">
    <property type="entry name" value="Osmoadaptation_assoc"/>
</dbReference>
<dbReference type="eggNOG" id="ENOG502RH78">
    <property type="taxonomic scope" value="Eukaryota"/>
</dbReference>
<evidence type="ECO:0000256" key="1">
    <source>
        <dbReference type="SAM" id="MobiDB-lite"/>
    </source>
</evidence>
<organism evidence="2 3">
    <name type="scientific">Verticillium dahliae (strain VdLs.17 / ATCC MYA-4575 / FGSC 10137)</name>
    <name type="common">Verticillium wilt</name>
    <dbReference type="NCBI Taxonomy" id="498257"/>
    <lineage>
        <taxon>Eukaryota</taxon>
        <taxon>Fungi</taxon>
        <taxon>Dikarya</taxon>
        <taxon>Ascomycota</taxon>
        <taxon>Pezizomycotina</taxon>
        <taxon>Sordariomycetes</taxon>
        <taxon>Hypocreomycetidae</taxon>
        <taxon>Glomerellales</taxon>
        <taxon>Plectosphaerellaceae</taxon>
        <taxon>Verticillium</taxon>
    </lineage>
</organism>
<sequence length="457" mass="50712">MKIRQITTCHTCRARKLASGRECAGYQHDLIFRPPTVSTHHQTPIISAKRRRRNPPAGNPKNKRQPSRPLKAEPGAKEKAEGSRAAELIPRQRPETIHPPLTWPLLDIISLVIQNFSPIEHLSKTGCASHTSKSSPHRVCGAWVEALPELARDRQAELYLSPAIKTLAVSIVSRGKNGRAPVSDALEAQTIALSSIQSGLGQMMASNSNLLAAATMCLFLSEFIHVFMSRQKSFLAETQWLHAPFSESGAAPLQNLFSEMMNMPVTVGVVEGLDTMPLEQAQFAAQNALHNFETWVRQLVNLREAQGDGGQYQCFSTEPPYDNRTALQFSSITAANYFTHIWALHIACAQNIRQIRRIFPCLVGDVDPDLEALISKEAVVELAILILRSMQFLARAEFKLFGAASAVLPLNQAGEVLKREGADNADLWYWYHEMAQLAGTTGYNIMARNMLEYQHGL</sequence>
<dbReference type="KEGG" id="vda:VDAG_04436"/>
<dbReference type="EMBL" id="DS572701">
    <property type="protein sequence ID" value="EGY22998.1"/>
    <property type="molecule type" value="Genomic_DNA"/>
</dbReference>
<reference evidence="2 3" key="1">
    <citation type="submission" date="2008-03" db="EMBL/GenBank/DDBJ databases">
        <title>The Genome Sequence of Verticillium dahliae VdLs.17.</title>
        <authorList>
            <consortium name="The Broad Institute Genome Sequencing Platform"/>
            <person name="Ma L.-J.J."/>
            <person name="Klosterman S.J."/>
            <person name="Subbarao K."/>
            <person name="Dobinson K."/>
            <person name="Veronese P."/>
            <person name="Kang S."/>
            <person name="Gold S.E."/>
            <person name="Young S."/>
            <person name="Jaffe D."/>
            <person name="Gnerre S."/>
            <person name="Berlin A."/>
            <person name="Heiman D."/>
            <person name="Hepburn T."/>
            <person name="Sykes S."/>
            <person name="Alvarado L."/>
            <person name="Kodira C.D."/>
            <person name="Lander E."/>
            <person name="Galagan J."/>
            <person name="Nusbaum C."/>
            <person name="Birren B."/>
        </authorList>
    </citation>
    <scope>NUCLEOTIDE SEQUENCE [LARGE SCALE GENOMIC DNA]</scope>
    <source>
        <strain evidence="3">VdLs.17 / ATCC MYA-4575 / FGSC 10137</strain>
    </source>
</reference>
<dbReference type="HOGENOM" id="CLU_021599_0_1_1"/>
<name>G2X2B2_VERDV</name>
<evidence type="ECO:0000313" key="2">
    <source>
        <dbReference type="EMBL" id="EGY22998.1"/>
    </source>
</evidence>
<gene>
    <name evidence="2" type="ORF">VDAG_04436</name>
</gene>